<dbReference type="PANTHER" id="PTHR38360:SF1">
    <property type="entry name" value="F12P19.7"/>
    <property type="match status" value="1"/>
</dbReference>
<name>A0A9P7BQI5_RHIOR</name>
<dbReference type="AlphaFoldDB" id="A0A9P7BQI5"/>
<dbReference type="PANTHER" id="PTHR38360">
    <property type="entry name" value="OS03G0120000 PROTEIN"/>
    <property type="match status" value="1"/>
</dbReference>
<keyword evidence="1" id="KW-0472">Membrane</keyword>
<evidence type="ECO:0000256" key="1">
    <source>
        <dbReference type="SAM" id="Phobius"/>
    </source>
</evidence>
<gene>
    <name evidence="3" type="ORF">G6F64_008171</name>
</gene>
<evidence type="ECO:0000313" key="4">
    <source>
        <dbReference type="Proteomes" id="UP000716291"/>
    </source>
</evidence>
<dbReference type="Proteomes" id="UP000716291">
    <property type="component" value="Unassembled WGS sequence"/>
</dbReference>
<proteinExistence type="predicted"/>
<sequence>MNKLSALLLSCFISIVLGQDYYKQKKAFLDSSNGFLVEYFDNYKIVNNLLNNERYKLVCCGLSVDNQTGFNGVFNTPVNNIAVDKALEALPFFELLNVTNQVQSSSPIDNVTSPCYANLTDSPKNTTNLITFTTQSTLPQHVGVSADHYSLSPLQRASWLIYIAYFFDMEYEANQLFHSLEKNYQCHQSNLKNSGAKNIAWTSMKLISVNNQTTAISNLTEFQNVLSSVDFVIDETPQDVFKDFSFAGWLAAANLSPSATFSFINNKNVYRTDGLVNVKGYSDYPIRSPARADLAISDIIHMVYNTYEPSYNMTWLRAFAQSARAVYVSNATYPSCTNPYERLLINPCSIAPFDPQNNNTITGPSDSKNSYVQHGLSTGGKVGIAIGVVAIVAIIIGARFYFYRKNNPSSDGRMFFRMRDM</sequence>
<feature type="chain" id="PRO_5040407412" evidence="2">
    <location>
        <begin position="19"/>
        <end position="421"/>
    </location>
</feature>
<evidence type="ECO:0000256" key="2">
    <source>
        <dbReference type="SAM" id="SignalP"/>
    </source>
</evidence>
<feature type="signal peptide" evidence="2">
    <location>
        <begin position="1"/>
        <end position="18"/>
    </location>
</feature>
<evidence type="ECO:0000313" key="3">
    <source>
        <dbReference type="EMBL" id="KAG1305696.1"/>
    </source>
</evidence>
<accession>A0A9P7BQI5</accession>
<feature type="transmembrane region" description="Helical" evidence="1">
    <location>
        <begin position="382"/>
        <end position="403"/>
    </location>
</feature>
<dbReference type="EMBL" id="JAANQT010001303">
    <property type="protein sequence ID" value="KAG1305696.1"/>
    <property type="molecule type" value="Genomic_DNA"/>
</dbReference>
<organism evidence="3 4">
    <name type="scientific">Rhizopus oryzae</name>
    <name type="common">Mucormycosis agent</name>
    <name type="synonym">Rhizopus arrhizus var. delemar</name>
    <dbReference type="NCBI Taxonomy" id="64495"/>
    <lineage>
        <taxon>Eukaryota</taxon>
        <taxon>Fungi</taxon>
        <taxon>Fungi incertae sedis</taxon>
        <taxon>Mucoromycota</taxon>
        <taxon>Mucoromycotina</taxon>
        <taxon>Mucoromycetes</taxon>
        <taxon>Mucorales</taxon>
        <taxon>Mucorineae</taxon>
        <taxon>Rhizopodaceae</taxon>
        <taxon>Rhizopus</taxon>
    </lineage>
</organism>
<keyword evidence="4" id="KW-1185">Reference proteome</keyword>
<protein>
    <submittedName>
        <fullName evidence="3">Uncharacterized protein</fullName>
    </submittedName>
</protein>
<dbReference type="OrthoDB" id="409848at2759"/>
<keyword evidence="1" id="KW-0812">Transmembrane</keyword>
<keyword evidence="1" id="KW-1133">Transmembrane helix</keyword>
<comment type="caution">
    <text evidence="3">The sequence shown here is derived from an EMBL/GenBank/DDBJ whole genome shotgun (WGS) entry which is preliminary data.</text>
</comment>
<keyword evidence="2" id="KW-0732">Signal</keyword>
<reference evidence="3" key="1">
    <citation type="journal article" date="2020" name="Microb. Genom.">
        <title>Genetic diversity of clinical and environmental Mucorales isolates obtained from an investigation of mucormycosis cases among solid organ transplant recipients.</title>
        <authorList>
            <person name="Nguyen M.H."/>
            <person name="Kaul D."/>
            <person name="Muto C."/>
            <person name="Cheng S.J."/>
            <person name="Richter R.A."/>
            <person name="Bruno V.M."/>
            <person name="Liu G."/>
            <person name="Beyhan S."/>
            <person name="Sundermann A.J."/>
            <person name="Mounaud S."/>
            <person name="Pasculle A.W."/>
            <person name="Nierman W.C."/>
            <person name="Driscoll E."/>
            <person name="Cumbie R."/>
            <person name="Clancy C.J."/>
            <person name="Dupont C.L."/>
        </authorList>
    </citation>
    <scope>NUCLEOTIDE SEQUENCE</scope>
    <source>
        <strain evidence="3">GL11</strain>
    </source>
</reference>